<sequence length="90" mass="10576">MHSLSLHCCFLQQTVILILWSLFLTSIVQTKINTCRDVRSHVTQLHLCNYTCAQLFSHRNTQSLFLMNRQPQGLEERTPINYSLDLKQKQ</sequence>
<proteinExistence type="predicted"/>
<organism evidence="2">
    <name type="scientific">Anguilla anguilla</name>
    <name type="common">European freshwater eel</name>
    <name type="synonym">Muraena anguilla</name>
    <dbReference type="NCBI Taxonomy" id="7936"/>
    <lineage>
        <taxon>Eukaryota</taxon>
        <taxon>Metazoa</taxon>
        <taxon>Chordata</taxon>
        <taxon>Craniata</taxon>
        <taxon>Vertebrata</taxon>
        <taxon>Euteleostomi</taxon>
        <taxon>Actinopterygii</taxon>
        <taxon>Neopterygii</taxon>
        <taxon>Teleostei</taxon>
        <taxon>Anguilliformes</taxon>
        <taxon>Anguillidae</taxon>
        <taxon>Anguilla</taxon>
    </lineage>
</organism>
<protein>
    <recommendedName>
        <fullName evidence="3">Secreted protein</fullName>
    </recommendedName>
</protein>
<evidence type="ECO:0000313" key="2">
    <source>
        <dbReference type="EMBL" id="JAH97385.1"/>
    </source>
</evidence>
<evidence type="ECO:0000256" key="1">
    <source>
        <dbReference type="SAM" id="SignalP"/>
    </source>
</evidence>
<evidence type="ECO:0008006" key="3">
    <source>
        <dbReference type="Google" id="ProtNLM"/>
    </source>
</evidence>
<feature type="chain" id="PRO_5002434862" description="Secreted protein" evidence="1">
    <location>
        <begin position="31"/>
        <end position="90"/>
    </location>
</feature>
<name>A0A0E9X697_ANGAN</name>
<dbReference type="AlphaFoldDB" id="A0A0E9X697"/>
<feature type="signal peptide" evidence="1">
    <location>
        <begin position="1"/>
        <end position="30"/>
    </location>
</feature>
<reference evidence="2" key="1">
    <citation type="submission" date="2014-11" db="EMBL/GenBank/DDBJ databases">
        <authorList>
            <person name="Amaro Gonzalez C."/>
        </authorList>
    </citation>
    <scope>NUCLEOTIDE SEQUENCE</scope>
</reference>
<keyword evidence="1" id="KW-0732">Signal</keyword>
<reference evidence="2" key="2">
    <citation type="journal article" date="2015" name="Fish Shellfish Immunol.">
        <title>Early steps in the European eel (Anguilla anguilla)-Vibrio vulnificus interaction in the gills: Role of the RtxA13 toxin.</title>
        <authorList>
            <person name="Callol A."/>
            <person name="Pajuelo D."/>
            <person name="Ebbesson L."/>
            <person name="Teles M."/>
            <person name="MacKenzie S."/>
            <person name="Amaro C."/>
        </authorList>
    </citation>
    <scope>NUCLEOTIDE SEQUENCE</scope>
</reference>
<accession>A0A0E9X697</accession>
<dbReference type="EMBL" id="GBXM01011192">
    <property type="protein sequence ID" value="JAH97385.1"/>
    <property type="molecule type" value="Transcribed_RNA"/>
</dbReference>